<dbReference type="EMBL" id="JAMWBK010000002">
    <property type="protein sequence ID" value="KAJ8907578.1"/>
    <property type="molecule type" value="Genomic_DNA"/>
</dbReference>
<dbReference type="GO" id="GO:0004156">
    <property type="term" value="F:dihydropteroate synthase activity"/>
    <property type="evidence" value="ECO:0007669"/>
    <property type="project" value="UniProtKB-EC"/>
</dbReference>
<proteinExistence type="inferred from homology"/>
<comment type="catalytic activity">
    <reaction evidence="1">
        <text>(7,8-dihydropterin-6-yl)methyl diphosphate + 4-aminobenzoate = 7,8-dihydropteroate + diphosphate</text>
        <dbReference type="Rhea" id="RHEA:19949"/>
        <dbReference type="ChEBI" id="CHEBI:17836"/>
        <dbReference type="ChEBI" id="CHEBI:17839"/>
        <dbReference type="ChEBI" id="CHEBI:33019"/>
        <dbReference type="ChEBI" id="CHEBI:72950"/>
        <dbReference type="EC" id="2.5.1.15"/>
    </reaction>
</comment>
<organism evidence="16 17">
    <name type="scientific">Rhodosorus marinus</name>
    <dbReference type="NCBI Taxonomy" id="101924"/>
    <lineage>
        <taxon>Eukaryota</taxon>
        <taxon>Rhodophyta</taxon>
        <taxon>Stylonematophyceae</taxon>
        <taxon>Stylonematales</taxon>
        <taxon>Stylonemataceae</taxon>
        <taxon>Rhodosorus</taxon>
    </lineage>
</organism>
<keyword evidence="14" id="KW-0511">Multifunctional enzyme</keyword>
<evidence type="ECO:0000256" key="3">
    <source>
        <dbReference type="ARBA" id="ARBA00001946"/>
    </source>
</evidence>
<keyword evidence="7" id="KW-0808">Transferase</keyword>
<protein>
    <recommendedName>
        <fullName evidence="15">Pterin-binding domain-containing protein</fullName>
    </recommendedName>
</protein>
<dbReference type="InterPro" id="IPR006390">
    <property type="entry name" value="DHP_synth_dom"/>
</dbReference>
<evidence type="ECO:0000256" key="10">
    <source>
        <dbReference type="ARBA" id="ARBA00022777"/>
    </source>
</evidence>
<dbReference type="PANTHER" id="PTHR20941:SF1">
    <property type="entry name" value="FOLIC ACID SYNTHESIS PROTEIN FOL1"/>
    <property type="match status" value="1"/>
</dbReference>
<dbReference type="Pfam" id="PF01288">
    <property type="entry name" value="HPPK"/>
    <property type="match status" value="1"/>
</dbReference>
<dbReference type="GO" id="GO:0046654">
    <property type="term" value="P:tetrahydrofolate biosynthetic process"/>
    <property type="evidence" value="ECO:0007669"/>
    <property type="project" value="TreeGrafter"/>
</dbReference>
<dbReference type="AlphaFoldDB" id="A0AAV8UY96"/>
<dbReference type="PROSITE" id="PS50972">
    <property type="entry name" value="PTERIN_BINDING"/>
    <property type="match status" value="1"/>
</dbReference>
<comment type="pathway">
    <text evidence="4">Cofactor biosynthesis; tetrahydrofolate biosynthesis; 7,8-dihydrofolate from 2-amino-4-hydroxy-6-hydroxymethyl-7,8-dihydropteridine diphosphate and 4-aminobenzoate: step 1/2.</text>
</comment>
<evidence type="ECO:0000256" key="14">
    <source>
        <dbReference type="ARBA" id="ARBA00023268"/>
    </source>
</evidence>
<dbReference type="InterPro" id="IPR035907">
    <property type="entry name" value="Hppk_sf"/>
</dbReference>
<evidence type="ECO:0000256" key="9">
    <source>
        <dbReference type="ARBA" id="ARBA00022741"/>
    </source>
</evidence>
<reference evidence="16 17" key="1">
    <citation type="journal article" date="2023" name="Nat. Commun.">
        <title>Origin of minicircular mitochondrial genomes in red algae.</title>
        <authorList>
            <person name="Lee Y."/>
            <person name="Cho C.H."/>
            <person name="Lee Y.M."/>
            <person name="Park S.I."/>
            <person name="Yang J.H."/>
            <person name="West J.A."/>
            <person name="Bhattacharya D."/>
            <person name="Yoon H.S."/>
        </authorList>
    </citation>
    <scope>NUCLEOTIDE SEQUENCE [LARGE SCALE GENOMIC DNA]</scope>
    <source>
        <strain evidence="16 17">CCMP1338</strain>
        <tissue evidence="16">Whole cell</tissue>
    </source>
</reference>
<dbReference type="PANTHER" id="PTHR20941">
    <property type="entry name" value="FOLATE SYNTHESIS PROTEINS"/>
    <property type="match status" value="1"/>
</dbReference>
<comment type="pathway">
    <text evidence="5">Cofactor biosynthesis; tetrahydrofolate biosynthesis; 2-amino-4-hydroxy-6-hydroxymethyl-7,8-dihydropteridine diphosphate from 7,8-dihydroneopterin triphosphate: step 4/4.</text>
</comment>
<evidence type="ECO:0000256" key="4">
    <source>
        <dbReference type="ARBA" id="ARBA00004763"/>
    </source>
</evidence>
<dbReference type="InterPro" id="IPR011005">
    <property type="entry name" value="Dihydropteroate_synth-like_sf"/>
</dbReference>
<keyword evidence="8" id="KW-0479">Metal-binding</keyword>
<comment type="similarity">
    <text evidence="6">In the C-terminal section; belongs to the DHPS family.</text>
</comment>
<comment type="catalytic activity">
    <reaction evidence="2">
        <text>6-hydroxymethyl-7,8-dihydropterin + ATP = (7,8-dihydropterin-6-yl)methyl diphosphate + AMP + H(+)</text>
        <dbReference type="Rhea" id="RHEA:11412"/>
        <dbReference type="ChEBI" id="CHEBI:15378"/>
        <dbReference type="ChEBI" id="CHEBI:30616"/>
        <dbReference type="ChEBI" id="CHEBI:44841"/>
        <dbReference type="ChEBI" id="CHEBI:72950"/>
        <dbReference type="ChEBI" id="CHEBI:456215"/>
        <dbReference type="EC" id="2.7.6.3"/>
    </reaction>
</comment>
<comment type="cofactor">
    <cofactor evidence="3">
        <name>Mg(2+)</name>
        <dbReference type="ChEBI" id="CHEBI:18420"/>
    </cofactor>
</comment>
<dbReference type="Pfam" id="PF00809">
    <property type="entry name" value="Pterin_bind"/>
    <property type="match status" value="1"/>
</dbReference>
<dbReference type="SUPFAM" id="SSF55083">
    <property type="entry name" value="6-hydroxymethyl-7,8-dihydropterin pyrophosphokinase, HPPK"/>
    <property type="match status" value="1"/>
</dbReference>
<gene>
    <name evidence="16" type="ORF">NDN08_007689</name>
</gene>
<dbReference type="Proteomes" id="UP001157974">
    <property type="component" value="Unassembled WGS sequence"/>
</dbReference>
<dbReference type="InterPro" id="IPR045031">
    <property type="entry name" value="DHP_synth-like"/>
</dbReference>
<dbReference type="CDD" id="cd00739">
    <property type="entry name" value="DHPS"/>
    <property type="match status" value="1"/>
</dbReference>
<sequence length="469" mass="52243">MSARILIGLGSNQGDRVGNFRKALNEMAAFARIKKTSFVYKSKAMYEENQSDFYNAACWIHTQLRPPELLRKLKDVEESLGRDLYAPPNSPRPIDLDILYYGSTRVKNRLYDRQTLFIPHPGIPERPFVLRPLKDLDEAIPAFADTASKGVTFWLDRHRQRDPLWTNCPRVASIPKRDLEFVWDNRTYSMGIINATPDSFSNGGVYTDVESALARAEEFVAAGCQIVDVGGQSTRPGAEEIDPDAESKRVLPIIRAIRQRFPKVAISIDTFWSVVADRAVRAGADIVNDISAGKRDPEMFETVKTLGVPYVIMHTRGNPSNMMSFATYRRDETLYSQVATELRESIHDAMGSGIPRWDIIADPGFGFAKDSDHNLELLKTLDLFKDKLRGFPMLTGTSRKAFIGKILNDARPKDRDFGTAAAVTLSVALGSNIVRFHNPRVADAVAVAEEVLKNQKAVLAPLKGAPGSN</sequence>
<evidence type="ECO:0000256" key="6">
    <source>
        <dbReference type="ARBA" id="ARBA00009951"/>
    </source>
</evidence>
<dbReference type="GO" id="GO:0016301">
    <property type="term" value="F:kinase activity"/>
    <property type="evidence" value="ECO:0007669"/>
    <property type="project" value="UniProtKB-KW"/>
</dbReference>
<dbReference type="InterPro" id="IPR000550">
    <property type="entry name" value="Hppk"/>
</dbReference>
<dbReference type="GO" id="GO:0046872">
    <property type="term" value="F:metal ion binding"/>
    <property type="evidence" value="ECO:0007669"/>
    <property type="project" value="UniProtKB-KW"/>
</dbReference>
<keyword evidence="17" id="KW-1185">Reference proteome</keyword>
<dbReference type="SUPFAM" id="SSF51717">
    <property type="entry name" value="Dihydropteroate synthetase-like"/>
    <property type="match status" value="1"/>
</dbReference>
<keyword evidence="11" id="KW-0067">ATP-binding</keyword>
<feature type="domain" description="Pterin-binding" evidence="15">
    <location>
        <begin position="187"/>
        <end position="453"/>
    </location>
</feature>
<dbReference type="GO" id="GO:0046656">
    <property type="term" value="P:folic acid biosynthetic process"/>
    <property type="evidence" value="ECO:0007669"/>
    <property type="project" value="UniProtKB-KW"/>
</dbReference>
<evidence type="ECO:0000313" key="16">
    <source>
        <dbReference type="EMBL" id="KAJ8907578.1"/>
    </source>
</evidence>
<keyword evidence="13" id="KW-0289">Folate biosynthesis</keyword>
<dbReference type="Gene3D" id="3.20.20.20">
    <property type="entry name" value="Dihydropteroate synthase-like"/>
    <property type="match status" value="1"/>
</dbReference>
<evidence type="ECO:0000313" key="17">
    <source>
        <dbReference type="Proteomes" id="UP001157974"/>
    </source>
</evidence>
<dbReference type="InterPro" id="IPR000489">
    <property type="entry name" value="Pterin-binding_dom"/>
</dbReference>
<evidence type="ECO:0000259" key="15">
    <source>
        <dbReference type="PROSITE" id="PS50972"/>
    </source>
</evidence>
<evidence type="ECO:0000256" key="1">
    <source>
        <dbReference type="ARBA" id="ARBA00000012"/>
    </source>
</evidence>
<evidence type="ECO:0000256" key="13">
    <source>
        <dbReference type="ARBA" id="ARBA00022909"/>
    </source>
</evidence>
<dbReference type="CDD" id="cd00483">
    <property type="entry name" value="HPPK"/>
    <property type="match status" value="1"/>
</dbReference>
<dbReference type="GO" id="GO:0003848">
    <property type="term" value="F:2-amino-4-hydroxy-6-hydroxymethyldihydropteridine diphosphokinase activity"/>
    <property type="evidence" value="ECO:0007669"/>
    <property type="project" value="UniProtKB-EC"/>
</dbReference>
<dbReference type="NCBIfam" id="TIGR01496">
    <property type="entry name" value="DHPS"/>
    <property type="match status" value="1"/>
</dbReference>
<comment type="caution">
    <text evidence="16">The sequence shown here is derived from an EMBL/GenBank/DDBJ whole genome shotgun (WGS) entry which is preliminary data.</text>
</comment>
<dbReference type="NCBIfam" id="TIGR01498">
    <property type="entry name" value="folK"/>
    <property type="match status" value="1"/>
</dbReference>
<accession>A0AAV8UY96</accession>
<evidence type="ECO:0000256" key="5">
    <source>
        <dbReference type="ARBA" id="ARBA00005051"/>
    </source>
</evidence>
<dbReference type="FunFam" id="3.20.20.20:FF:000006">
    <property type="entry name" value="Dihydropteroate synthase"/>
    <property type="match status" value="1"/>
</dbReference>
<name>A0AAV8UY96_9RHOD</name>
<keyword evidence="10" id="KW-0418">Kinase</keyword>
<dbReference type="Gene3D" id="3.30.70.560">
    <property type="entry name" value="7,8-Dihydro-6-hydroxymethylpterin-pyrophosphokinase HPPK"/>
    <property type="match status" value="1"/>
</dbReference>
<evidence type="ECO:0000256" key="8">
    <source>
        <dbReference type="ARBA" id="ARBA00022723"/>
    </source>
</evidence>
<evidence type="ECO:0000256" key="7">
    <source>
        <dbReference type="ARBA" id="ARBA00022679"/>
    </source>
</evidence>
<evidence type="ECO:0000256" key="11">
    <source>
        <dbReference type="ARBA" id="ARBA00022840"/>
    </source>
</evidence>
<keyword evidence="12" id="KW-0460">Magnesium</keyword>
<evidence type="ECO:0000256" key="12">
    <source>
        <dbReference type="ARBA" id="ARBA00022842"/>
    </source>
</evidence>
<dbReference type="GO" id="GO:0005740">
    <property type="term" value="C:mitochondrial envelope"/>
    <property type="evidence" value="ECO:0007669"/>
    <property type="project" value="TreeGrafter"/>
</dbReference>
<dbReference type="GO" id="GO:0005524">
    <property type="term" value="F:ATP binding"/>
    <property type="evidence" value="ECO:0007669"/>
    <property type="project" value="UniProtKB-KW"/>
</dbReference>
<keyword evidence="9" id="KW-0547">Nucleotide-binding</keyword>
<evidence type="ECO:0000256" key="2">
    <source>
        <dbReference type="ARBA" id="ARBA00000198"/>
    </source>
</evidence>